<keyword evidence="12" id="KW-0732">Signal</keyword>
<feature type="signal peptide" evidence="12">
    <location>
        <begin position="1"/>
        <end position="18"/>
    </location>
</feature>
<keyword evidence="3 11" id="KW-0812">Transmembrane</keyword>
<keyword evidence="6 8" id="KW-1015">Disulfide bond</keyword>
<dbReference type="GO" id="GO:0006954">
    <property type="term" value="P:inflammatory response"/>
    <property type="evidence" value="ECO:0007669"/>
    <property type="project" value="TreeGrafter"/>
</dbReference>
<dbReference type="PROSITE" id="PS00427">
    <property type="entry name" value="DISINTEGRIN_1"/>
    <property type="match status" value="1"/>
</dbReference>
<dbReference type="PROSITE" id="PS50215">
    <property type="entry name" value="ADAM_MEPRO"/>
    <property type="match status" value="1"/>
</dbReference>
<dbReference type="PANTHER" id="PTHR11905:SF20">
    <property type="entry name" value="DISINTEGRIN AND METALLOPROTEINASE DOMAIN-CONTAINING PROTEIN 8"/>
    <property type="match status" value="1"/>
</dbReference>
<dbReference type="Gene3D" id="2.60.120.260">
    <property type="entry name" value="Galactose-binding domain-like"/>
    <property type="match status" value="1"/>
</dbReference>
<dbReference type="CDD" id="cd04269">
    <property type="entry name" value="ZnMc_adamalysin_II_like"/>
    <property type="match status" value="1"/>
</dbReference>
<feature type="domain" description="EGF-like" evidence="13">
    <location>
        <begin position="638"/>
        <end position="670"/>
    </location>
</feature>
<comment type="subcellular location">
    <subcellularLocation>
        <location evidence="1">Membrane</location>
        <topology evidence="1">Single-pass type I membrane protein</topology>
    </subcellularLocation>
</comment>
<dbReference type="InterPro" id="IPR036436">
    <property type="entry name" value="Disintegrin_dom_sf"/>
</dbReference>
<dbReference type="EMBL" id="JANPWB010000010">
    <property type="protein sequence ID" value="KAJ1144419.1"/>
    <property type="molecule type" value="Genomic_DNA"/>
</dbReference>
<dbReference type="InterPro" id="IPR034027">
    <property type="entry name" value="Reprolysin_adamalysin"/>
</dbReference>
<evidence type="ECO:0000256" key="6">
    <source>
        <dbReference type="ARBA" id="ARBA00023157"/>
    </source>
</evidence>
<reference evidence="16" key="1">
    <citation type="journal article" date="2022" name="bioRxiv">
        <title>Sequencing and chromosome-scale assembly of the giantPleurodeles waltlgenome.</title>
        <authorList>
            <person name="Brown T."/>
            <person name="Elewa A."/>
            <person name="Iarovenko S."/>
            <person name="Subramanian E."/>
            <person name="Araus A.J."/>
            <person name="Petzold A."/>
            <person name="Susuki M."/>
            <person name="Suzuki K.-i.T."/>
            <person name="Hayashi T."/>
            <person name="Toyoda A."/>
            <person name="Oliveira C."/>
            <person name="Osipova E."/>
            <person name="Leigh N.D."/>
            <person name="Simon A."/>
            <person name="Yun M.H."/>
        </authorList>
    </citation>
    <scope>NUCLEOTIDE SEQUENCE</scope>
    <source>
        <strain evidence="16">20211129_DDA</strain>
        <tissue evidence="16">Liver</tissue>
    </source>
</reference>
<dbReference type="GO" id="GO:0046872">
    <property type="term" value="F:metal ion binding"/>
    <property type="evidence" value="ECO:0007669"/>
    <property type="project" value="UniProtKB-KW"/>
</dbReference>
<dbReference type="InterPro" id="IPR024079">
    <property type="entry name" value="MetalloPept_cat_dom_sf"/>
</dbReference>
<keyword evidence="9" id="KW-0862">Zinc</keyword>
<comment type="caution">
    <text evidence="8">Lacks conserved residue(s) required for the propagation of feature annotation.</text>
</comment>
<dbReference type="InterPro" id="IPR000742">
    <property type="entry name" value="EGF"/>
</dbReference>
<dbReference type="Pfam" id="PF08516">
    <property type="entry name" value="ADAM_CR"/>
    <property type="match status" value="1"/>
</dbReference>
<dbReference type="FunFam" id="3.40.390.10:FF:000002">
    <property type="entry name" value="Disintegrin and metalloproteinase domain-containing protein 22"/>
    <property type="match status" value="1"/>
</dbReference>
<dbReference type="GO" id="GO:0006508">
    <property type="term" value="P:proteolysis"/>
    <property type="evidence" value="ECO:0007669"/>
    <property type="project" value="InterPro"/>
</dbReference>
<feature type="domain" description="Disintegrin" evidence="14">
    <location>
        <begin position="413"/>
        <end position="499"/>
    </location>
</feature>
<feature type="binding site" evidence="9">
    <location>
        <position position="339"/>
    </location>
    <ligand>
        <name>Zn(2+)</name>
        <dbReference type="ChEBI" id="CHEBI:29105"/>
        <note>catalytic</note>
    </ligand>
</feature>
<feature type="transmembrane region" description="Helical" evidence="11">
    <location>
        <begin position="681"/>
        <end position="706"/>
    </location>
</feature>
<keyword evidence="2 8" id="KW-0245">EGF-like domain</keyword>
<evidence type="ECO:0000313" key="17">
    <source>
        <dbReference type="Proteomes" id="UP001066276"/>
    </source>
</evidence>
<dbReference type="SUPFAM" id="SSF57552">
    <property type="entry name" value="Blood coagulation inhibitor (disintegrin)"/>
    <property type="match status" value="1"/>
</dbReference>
<dbReference type="Pfam" id="PF01421">
    <property type="entry name" value="Reprolysin"/>
    <property type="match status" value="1"/>
</dbReference>
<dbReference type="InterPro" id="IPR002870">
    <property type="entry name" value="Peptidase_M12B_N"/>
</dbReference>
<dbReference type="InterPro" id="IPR001762">
    <property type="entry name" value="Disintegrin_dom"/>
</dbReference>
<feature type="active site" evidence="9">
    <location>
        <position position="340"/>
    </location>
</feature>
<evidence type="ECO:0000256" key="8">
    <source>
        <dbReference type="PROSITE-ProRule" id="PRU00076"/>
    </source>
</evidence>
<dbReference type="Pfam" id="PF07974">
    <property type="entry name" value="EGF_2"/>
    <property type="match status" value="1"/>
</dbReference>
<evidence type="ECO:0000256" key="12">
    <source>
        <dbReference type="SAM" id="SignalP"/>
    </source>
</evidence>
<dbReference type="GO" id="GO:0004222">
    <property type="term" value="F:metalloendopeptidase activity"/>
    <property type="evidence" value="ECO:0007669"/>
    <property type="project" value="InterPro"/>
</dbReference>
<dbReference type="PROSITE" id="PS50214">
    <property type="entry name" value="DISINTEGRIN_2"/>
    <property type="match status" value="1"/>
</dbReference>
<dbReference type="Pfam" id="PF00200">
    <property type="entry name" value="Disintegrin"/>
    <property type="match status" value="1"/>
</dbReference>
<evidence type="ECO:0000259" key="13">
    <source>
        <dbReference type="PROSITE" id="PS50026"/>
    </source>
</evidence>
<dbReference type="GO" id="GO:0022407">
    <property type="term" value="P:regulation of cell-cell adhesion"/>
    <property type="evidence" value="ECO:0007669"/>
    <property type="project" value="TreeGrafter"/>
</dbReference>
<feature type="compositionally biased region" description="Polar residues" evidence="10">
    <location>
        <begin position="814"/>
        <end position="829"/>
    </location>
</feature>
<evidence type="ECO:0000256" key="11">
    <source>
        <dbReference type="SAM" id="Phobius"/>
    </source>
</evidence>
<dbReference type="Gene3D" id="4.10.70.10">
    <property type="entry name" value="Disintegrin domain"/>
    <property type="match status" value="1"/>
</dbReference>
<evidence type="ECO:0000256" key="10">
    <source>
        <dbReference type="SAM" id="MobiDB-lite"/>
    </source>
</evidence>
<evidence type="ECO:0000313" key="16">
    <source>
        <dbReference type="EMBL" id="KAJ1144419.1"/>
    </source>
</evidence>
<dbReference type="GO" id="GO:0050839">
    <property type="term" value="F:cell adhesion molecule binding"/>
    <property type="evidence" value="ECO:0007669"/>
    <property type="project" value="TreeGrafter"/>
</dbReference>
<dbReference type="InterPro" id="IPR013111">
    <property type="entry name" value="EGF_extracell"/>
</dbReference>
<feature type="disulfide bond" evidence="8">
    <location>
        <begin position="642"/>
        <end position="652"/>
    </location>
</feature>
<organism evidence="16 17">
    <name type="scientific">Pleurodeles waltl</name>
    <name type="common">Iberian ribbed newt</name>
    <dbReference type="NCBI Taxonomy" id="8319"/>
    <lineage>
        <taxon>Eukaryota</taxon>
        <taxon>Metazoa</taxon>
        <taxon>Chordata</taxon>
        <taxon>Craniata</taxon>
        <taxon>Vertebrata</taxon>
        <taxon>Euteleostomi</taxon>
        <taxon>Amphibia</taxon>
        <taxon>Batrachia</taxon>
        <taxon>Caudata</taxon>
        <taxon>Salamandroidea</taxon>
        <taxon>Salamandridae</taxon>
        <taxon>Pleurodelinae</taxon>
        <taxon>Pleurodeles</taxon>
    </lineage>
</organism>
<dbReference type="PRINTS" id="PR00289">
    <property type="entry name" value="DISINTEGRIN"/>
</dbReference>
<keyword evidence="17" id="KW-1185">Reference proteome</keyword>
<dbReference type="SMART" id="SM00050">
    <property type="entry name" value="DISIN"/>
    <property type="match status" value="1"/>
</dbReference>
<dbReference type="InterPro" id="IPR018358">
    <property type="entry name" value="Disintegrin_CS"/>
</dbReference>
<dbReference type="GO" id="GO:0002693">
    <property type="term" value="P:positive regulation of cellular extravasation"/>
    <property type="evidence" value="ECO:0007669"/>
    <property type="project" value="TreeGrafter"/>
</dbReference>
<feature type="domain" description="Peptidase M12B" evidence="15">
    <location>
        <begin position="205"/>
        <end position="405"/>
    </location>
</feature>
<dbReference type="InterPro" id="IPR001590">
    <property type="entry name" value="Peptidase_M12B"/>
</dbReference>
<keyword evidence="9" id="KW-0479">Metal-binding</keyword>
<evidence type="ECO:0000256" key="9">
    <source>
        <dbReference type="PROSITE-ProRule" id="PRU00276"/>
    </source>
</evidence>
<dbReference type="InterPro" id="IPR006586">
    <property type="entry name" value="ADAM_Cys-rich"/>
</dbReference>
<dbReference type="FunFam" id="4.10.70.10:FF:000001">
    <property type="entry name" value="Disintegrin and metalloproteinase domain-containing protein 22"/>
    <property type="match status" value="1"/>
</dbReference>
<keyword evidence="5 11" id="KW-0472">Membrane</keyword>
<evidence type="ECO:0000256" key="7">
    <source>
        <dbReference type="PROSITE-ProRule" id="PRU00068"/>
    </source>
</evidence>
<dbReference type="PROSITE" id="PS50026">
    <property type="entry name" value="EGF_3"/>
    <property type="match status" value="1"/>
</dbReference>
<dbReference type="SMART" id="SM00608">
    <property type="entry name" value="ACR"/>
    <property type="match status" value="1"/>
</dbReference>
<evidence type="ECO:0000256" key="5">
    <source>
        <dbReference type="ARBA" id="ARBA00023136"/>
    </source>
</evidence>
<evidence type="ECO:0000256" key="1">
    <source>
        <dbReference type="ARBA" id="ARBA00004479"/>
    </source>
</evidence>
<dbReference type="Proteomes" id="UP001066276">
    <property type="component" value="Chromosome 6"/>
</dbReference>
<dbReference type="GO" id="GO:0005886">
    <property type="term" value="C:plasma membrane"/>
    <property type="evidence" value="ECO:0007669"/>
    <property type="project" value="UniProtKB-ARBA"/>
</dbReference>
<evidence type="ECO:0008006" key="18">
    <source>
        <dbReference type="Google" id="ProtNLM"/>
    </source>
</evidence>
<dbReference type="Gene3D" id="3.40.390.10">
    <property type="entry name" value="Collagenase (Catalytic Domain)"/>
    <property type="match status" value="1"/>
</dbReference>
<feature type="region of interest" description="Disordered" evidence="10">
    <location>
        <begin position="766"/>
        <end position="898"/>
    </location>
</feature>
<feature type="binding site" evidence="9">
    <location>
        <position position="343"/>
    </location>
    <ligand>
        <name>Zn(2+)</name>
        <dbReference type="ChEBI" id="CHEBI:29105"/>
        <note>catalytic</note>
    </ligand>
</feature>
<feature type="chain" id="PRO_5043395269" description="Disintegrin and metalloproteinase domain-containing protein 8" evidence="12">
    <location>
        <begin position="19"/>
        <end position="898"/>
    </location>
</feature>
<proteinExistence type="predicted"/>
<name>A0AAV7QV74_PLEWA</name>
<dbReference type="SUPFAM" id="SSF55486">
    <property type="entry name" value="Metalloproteases ('zincins'), catalytic domain"/>
    <property type="match status" value="1"/>
</dbReference>
<feature type="disulfide bond" evidence="7">
    <location>
        <begin position="471"/>
        <end position="491"/>
    </location>
</feature>
<keyword evidence="4 11" id="KW-1133">Transmembrane helix</keyword>
<evidence type="ECO:0000259" key="14">
    <source>
        <dbReference type="PROSITE" id="PS50214"/>
    </source>
</evidence>
<feature type="binding site" evidence="9">
    <location>
        <position position="349"/>
    </location>
    <ligand>
        <name>Zn(2+)</name>
        <dbReference type="ChEBI" id="CHEBI:29105"/>
        <note>catalytic</note>
    </ligand>
</feature>
<dbReference type="Pfam" id="PF01562">
    <property type="entry name" value="Pep_M12B_propep"/>
    <property type="match status" value="1"/>
</dbReference>
<dbReference type="AlphaFoldDB" id="A0AAV7QV74"/>
<gene>
    <name evidence="16" type="ORF">NDU88_010718</name>
</gene>
<comment type="caution">
    <text evidence="16">The sequence shown here is derived from an EMBL/GenBank/DDBJ whole genome shotgun (WGS) entry which is preliminary data.</text>
</comment>
<evidence type="ECO:0000256" key="3">
    <source>
        <dbReference type="ARBA" id="ARBA00022692"/>
    </source>
</evidence>
<dbReference type="PANTHER" id="PTHR11905">
    <property type="entry name" value="ADAM A DISINTEGRIN AND METALLOPROTEASE DOMAIN"/>
    <property type="match status" value="1"/>
</dbReference>
<dbReference type="GO" id="GO:0051044">
    <property type="term" value="P:positive regulation of membrane protein ectodomain proteolysis"/>
    <property type="evidence" value="ECO:0007669"/>
    <property type="project" value="TreeGrafter"/>
</dbReference>
<evidence type="ECO:0000256" key="4">
    <source>
        <dbReference type="ARBA" id="ARBA00022989"/>
    </source>
</evidence>
<feature type="disulfide bond" evidence="8">
    <location>
        <begin position="660"/>
        <end position="669"/>
    </location>
</feature>
<evidence type="ECO:0000259" key="15">
    <source>
        <dbReference type="PROSITE" id="PS50215"/>
    </source>
</evidence>
<accession>A0AAV7QV74</accession>
<sequence length="898" mass="97742">MLCFWALLGLCGVVGLSASQPQPLAHVQQYETVVPVLLDTGRSRREAPSEQESQGRYPDVVQYTVRAEERHYTLHLEKNKGLLGKNYTEFYYSENGTEVREQPELKDHCFYHGSVLGIEGSSVSISTCSGLRGFFQTETQAYLIEPLSAAAGDQGAHAVYRYEHLRLKRATCGASNGTVYDYGPRAAAMINPVYWRSSPLLRGTRFVELFLVVDNAEYRRYRDLITIRNRMQEIVNHVDRLYRALNLRVALIGLEVWTREDPILISFDAGPTLDNFLAYRKKHLLQKKKHDNAQLVTGVNFSGSTVGLATKLAMCTGDSGAVNQDHNESPIGAASTMAHEMGHNLGMSHDEDVPNCDCAMSRANGGCVMAQSVGQKYPKFFSSCSRDDLVSFLRSAQPNCLMNEPDAEELYGGPVCGNQFLERGEDCDCGTLEECTNPCCNATTCKLKNGAECAHGDCCHQCQIRAVGDVCRRSRGDCDLPEYCNGRSAECPDDSFQENGTPCRAGTGYCYNGACPSLTQRCQSLWGTGAQVASDACFQSNVQGSRGFNCGKTENGYRACSRRDVMCGQLHCMNGEDLPTTRQKYWIRLGSGTECKVAELPDGETAGPEDPGLVPTGTKCNKDMVCYEGRCQSLSVYGAMNCSAKCNNRGVCNHKRQCHCDPGWAPPDCAWKMSDADTGSAALTVVAVLASLILLAIIIIGGVGYYKWSQKKTSSKSSASGLSNPLFQGGGNRIIARPDNGYQIISRPRLIATTSDLQETKSVSINMLPSRGPPEPPRAASPAHQRSPVVTAKYAQVAKPSSAPPEPPSMPSLLKQSTRPPLPPSTQGLPKQVPVYPEMKPNAPTKPLPNLKARQQGVPLATAHPASLQPVKPIGLKSSSQSQISHPKVALKPPLKLR</sequence>
<evidence type="ECO:0000256" key="2">
    <source>
        <dbReference type="ARBA" id="ARBA00022536"/>
    </source>
</evidence>
<protein>
    <recommendedName>
        <fullName evidence="18">Disintegrin and metalloproteinase domain-containing protein 8</fullName>
    </recommendedName>
</protein>
<dbReference type="PROSITE" id="PS01186">
    <property type="entry name" value="EGF_2"/>
    <property type="match status" value="1"/>
</dbReference>